<dbReference type="Proteomes" id="UP000253741">
    <property type="component" value="Unassembled WGS sequence"/>
</dbReference>
<dbReference type="RefSeq" id="WP_114626753.1">
    <property type="nucleotide sequence ID" value="NZ_QQNA01000277.1"/>
</dbReference>
<proteinExistence type="predicted"/>
<accession>A0A370B5Z3</accession>
<protein>
    <submittedName>
        <fullName evidence="2">Uncharacterized protein</fullName>
    </submittedName>
</protein>
<evidence type="ECO:0000313" key="3">
    <source>
        <dbReference type="Proteomes" id="UP000253741"/>
    </source>
</evidence>
<dbReference type="AlphaFoldDB" id="A0A370B5Z3"/>
<feature type="compositionally biased region" description="Low complexity" evidence="1">
    <location>
        <begin position="51"/>
        <end position="62"/>
    </location>
</feature>
<organism evidence="2 3">
    <name type="scientific">Streptomyces corynorhini</name>
    <dbReference type="NCBI Taxonomy" id="2282652"/>
    <lineage>
        <taxon>Bacteria</taxon>
        <taxon>Bacillati</taxon>
        <taxon>Actinomycetota</taxon>
        <taxon>Actinomycetes</taxon>
        <taxon>Kitasatosporales</taxon>
        <taxon>Streptomycetaceae</taxon>
        <taxon>Streptomyces</taxon>
    </lineage>
</organism>
<name>A0A370B5Z3_9ACTN</name>
<comment type="caution">
    <text evidence="2">The sequence shown here is derived from an EMBL/GenBank/DDBJ whole genome shotgun (WGS) entry which is preliminary data.</text>
</comment>
<feature type="region of interest" description="Disordered" evidence="1">
    <location>
        <begin position="36"/>
        <end position="101"/>
    </location>
</feature>
<gene>
    <name evidence="2" type="ORF">DVH02_28600</name>
</gene>
<keyword evidence="3" id="KW-1185">Reference proteome</keyword>
<feature type="compositionally biased region" description="Basic and acidic residues" evidence="1">
    <location>
        <begin position="63"/>
        <end position="101"/>
    </location>
</feature>
<evidence type="ECO:0000313" key="2">
    <source>
        <dbReference type="EMBL" id="RDG34815.1"/>
    </source>
</evidence>
<sequence length="101" mass="11412">MNNWWVSVVVILALIAVGVLLIHLVNAHHRQDIAAYPYSRNPWAPGKRSRSGPGSTSGSTSTSRREEDRHTDDQRARDRHDTYRDTDTARETDPDSGRDTD</sequence>
<reference evidence="2 3" key="1">
    <citation type="submission" date="2018-07" db="EMBL/GenBank/DDBJ databases">
        <title>Streptomyces species from bats.</title>
        <authorList>
            <person name="Dunlap C."/>
        </authorList>
    </citation>
    <scope>NUCLEOTIDE SEQUENCE [LARGE SCALE GENOMIC DNA]</scope>
    <source>
        <strain evidence="2 3">AC230</strain>
    </source>
</reference>
<evidence type="ECO:0000256" key="1">
    <source>
        <dbReference type="SAM" id="MobiDB-lite"/>
    </source>
</evidence>
<dbReference type="EMBL" id="QQNA01000277">
    <property type="protein sequence ID" value="RDG34815.1"/>
    <property type="molecule type" value="Genomic_DNA"/>
</dbReference>